<evidence type="ECO:0000256" key="1">
    <source>
        <dbReference type="SAM" id="MobiDB-lite"/>
    </source>
</evidence>
<protein>
    <submittedName>
        <fullName evidence="4">CUB domain-containing protein</fullName>
    </submittedName>
</protein>
<feature type="compositionally biased region" description="Polar residues" evidence="1">
    <location>
        <begin position="16"/>
        <end position="31"/>
    </location>
</feature>
<dbReference type="Proteomes" id="UP000272942">
    <property type="component" value="Unassembled WGS sequence"/>
</dbReference>
<reference evidence="2 3" key="2">
    <citation type="submission" date="2018-11" db="EMBL/GenBank/DDBJ databases">
        <authorList>
            <consortium name="Pathogen Informatics"/>
        </authorList>
    </citation>
    <scope>NUCLEOTIDE SEQUENCE [LARGE SCALE GENOMIC DNA]</scope>
    <source>
        <strain evidence="2 3">Egypt</strain>
    </source>
</reference>
<gene>
    <name evidence="2" type="ORF">ECPE_LOCUS7742</name>
</gene>
<accession>A0A183ALA7</accession>
<dbReference type="EMBL" id="UZAN01045014">
    <property type="protein sequence ID" value="VDP81901.1"/>
    <property type="molecule type" value="Genomic_DNA"/>
</dbReference>
<organism evidence="4">
    <name type="scientific">Echinostoma caproni</name>
    <dbReference type="NCBI Taxonomy" id="27848"/>
    <lineage>
        <taxon>Eukaryota</taxon>
        <taxon>Metazoa</taxon>
        <taxon>Spiralia</taxon>
        <taxon>Lophotrochozoa</taxon>
        <taxon>Platyhelminthes</taxon>
        <taxon>Trematoda</taxon>
        <taxon>Digenea</taxon>
        <taxon>Plagiorchiida</taxon>
        <taxon>Echinostomata</taxon>
        <taxon>Echinostomatoidea</taxon>
        <taxon>Echinostomatidae</taxon>
        <taxon>Echinostoma</taxon>
    </lineage>
</organism>
<evidence type="ECO:0000313" key="4">
    <source>
        <dbReference type="WBParaSite" id="ECPE_0000776101-mRNA-1"/>
    </source>
</evidence>
<name>A0A183ALA7_9TREM</name>
<evidence type="ECO:0000313" key="3">
    <source>
        <dbReference type="Proteomes" id="UP000272942"/>
    </source>
</evidence>
<sequence>MNFIRDVSTEDLIQQDDPTPGTSSDEVTLSDDQPKTITVKDGSMTKDKECLINVKTDGTEYNLLLKFSELKFGDGSGTYDKDYVKVAKDEESLASVDNLCSPYTPVDQTIEGFNLVIQYYASSTEP</sequence>
<reference evidence="4" key="1">
    <citation type="submission" date="2016-06" db="UniProtKB">
        <authorList>
            <consortium name="WormBaseParasite"/>
        </authorList>
    </citation>
    <scope>IDENTIFICATION</scope>
</reference>
<keyword evidence="3" id="KW-1185">Reference proteome</keyword>
<evidence type="ECO:0000313" key="2">
    <source>
        <dbReference type="EMBL" id="VDP81901.1"/>
    </source>
</evidence>
<dbReference type="AlphaFoldDB" id="A0A183ALA7"/>
<dbReference type="WBParaSite" id="ECPE_0000776101-mRNA-1">
    <property type="protein sequence ID" value="ECPE_0000776101-mRNA-1"/>
    <property type="gene ID" value="ECPE_0000776101"/>
</dbReference>
<proteinExistence type="predicted"/>
<feature type="region of interest" description="Disordered" evidence="1">
    <location>
        <begin position="1"/>
        <end position="40"/>
    </location>
</feature>